<keyword evidence="4" id="KW-1185">Reference proteome</keyword>
<dbReference type="Proteomes" id="UP000094020">
    <property type="component" value="Chromosome 2"/>
</dbReference>
<feature type="region of interest" description="Disordered" evidence="1">
    <location>
        <begin position="1"/>
        <end position="88"/>
    </location>
</feature>
<reference evidence="3" key="2">
    <citation type="submission" date="2013-07" db="EMBL/GenBank/DDBJ databases">
        <authorList>
            <consortium name="The Broad Institute Genome Sequencing Platform"/>
            <person name="Cuomo C."/>
            <person name="Litvintseva A."/>
            <person name="Chen Y."/>
            <person name="Heitman J."/>
            <person name="Sun S."/>
            <person name="Springer D."/>
            <person name="Dromer F."/>
            <person name="Young S.K."/>
            <person name="Zeng Q."/>
            <person name="Gargeya S."/>
            <person name="Fitzgerald M."/>
            <person name="Abouelleil A."/>
            <person name="Alvarado L."/>
            <person name="Berlin A.M."/>
            <person name="Chapman S.B."/>
            <person name="Dewar J."/>
            <person name="Goldberg J."/>
            <person name="Griggs A."/>
            <person name="Gujja S."/>
            <person name="Hansen M."/>
            <person name="Howarth C."/>
            <person name="Imamovic A."/>
            <person name="Larimer J."/>
            <person name="McCowan C."/>
            <person name="Murphy C."/>
            <person name="Pearson M."/>
            <person name="Priest M."/>
            <person name="Roberts A."/>
            <person name="Saif S."/>
            <person name="Shea T."/>
            <person name="Sykes S."/>
            <person name="Wortman J."/>
            <person name="Nusbaum C."/>
            <person name="Birren B."/>
        </authorList>
    </citation>
    <scope>NUCLEOTIDE SEQUENCE</scope>
    <source>
        <strain evidence="3">CBS 10737</strain>
    </source>
</reference>
<reference evidence="2" key="1">
    <citation type="submission" date="2013-07" db="EMBL/GenBank/DDBJ databases">
        <title>The Genome Sequence of Cryptococcus pinus CBS10737.</title>
        <authorList>
            <consortium name="The Broad Institute Genome Sequencing Platform"/>
            <person name="Cuomo C."/>
            <person name="Litvintseva A."/>
            <person name="Chen Y."/>
            <person name="Heitman J."/>
            <person name="Sun S."/>
            <person name="Springer D."/>
            <person name="Dromer F."/>
            <person name="Young S.K."/>
            <person name="Zeng Q."/>
            <person name="Gargeya S."/>
            <person name="Fitzgerald M."/>
            <person name="Abouelleil A."/>
            <person name="Alvarado L."/>
            <person name="Berlin A.M."/>
            <person name="Chapman S.B."/>
            <person name="Dewar J."/>
            <person name="Goldberg J."/>
            <person name="Griggs A."/>
            <person name="Gujja S."/>
            <person name="Hansen M."/>
            <person name="Howarth C."/>
            <person name="Imamovic A."/>
            <person name="Larimer J."/>
            <person name="McCowan C."/>
            <person name="Murphy C."/>
            <person name="Pearson M."/>
            <person name="Priest M."/>
            <person name="Roberts A."/>
            <person name="Saif S."/>
            <person name="Shea T."/>
            <person name="Sykes S."/>
            <person name="Wortman J."/>
            <person name="Nusbaum C."/>
            <person name="Birren B."/>
        </authorList>
    </citation>
    <scope>NUCLEOTIDE SEQUENCE [LARGE SCALE GENOMIC DNA]</scope>
    <source>
        <strain evidence="2">CBS 10737</strain>
    </source>
</reference>
<evidence type="ECO:0000313" key="4">
    <source>
        <dbReference type="Proteomes" id="UP000094020"/>
    </source>
</evidence>
<dbReference type="RefSeq" id="XP_019008597.1">
    <property type="nucleotide sequence ID" value="XM_019157984.1"/>
</dbReference>
<evidence type="ECO:0000313" key="3">
    <source>
        <dbReference type="EMBL" id="WWC67838.1"/>
    </source>
</evidence>
<feature type="compositionally biased region" description="Low complexity" evidence="1">
    <location>
        <begin position="1"/>
        <end position="10"/>
    </location>
</feature>
<gene>
    <name evidence="2" type="ORF">I206_06274</name>
    <name evidence="3" type="ORF">I206_101755</name>
</gene>
<evidence type="ECO:0000313" key="2">
    <source>
        <dbReference type="EMBL" id="OCF47378.1"/>
    </source>
</evidence>
<reference evidence="3" key="4">
    <citation type="submission" date="2024-02" db="EMBL/GenBank/DDBJ databases">
        <title>Comparative genomics of Cryptococcus and Kwoniella reveals pathogenesis evolution and contrasting modes of karyotype evolution via chromosome fusion or intercentromeric recombination.</title>
        <authorList>
            <person name="Coelho M.A."/>
            <person name="David-Palma M."/>
            <person name="Shea T."/>
            <person name="Bowers K."/>
            <person name="McGinley-Smith S."/>
            <person name="Mohammad A.W."/>
            <person name="Gnirke A."/>
            <person name="Yurkov A.M."/>
            <person name="Nowrousian M."/>
            <person name="Sun S."/>
            <person name="Cuomo C.A."/>
            <person name="Heitman J."/>
        </authorList>
    </citation>
    <scope>NUCLEOTIDE SEQUENCE</scope>
    <source>
        <strain evidence="3">CBS 10737</strain>
    </source>
</reference>
<dbReference type="EMBL" id="KV700116">
    <property type="protein sequence ID" value="OCF47378.1"/>
    <property type="molecule type" value="Genomic_DNA"/>
</dbReference>
<dbReference type="AlphaFoldDB" id="A0A1B9HVU5"/>
<name>A0A1B9HVU5_9TREE</name>
<sequence length="104" mass="11268">MSMFSSFSFKSIDDSPKPRIPLHNPQQDQYSEEDDREYDSFHSSSGFGSGRQSRSSLTALAEDDEVEEDIAQTSVGSSSSGLSSYGSGLPAQLLSAVYEGVFRA</sequence>
<dbReference type="KEGG" id="kpin:30174643"/>
<protein>
    <submittedName>
        <fullName evidence="2">Uncharacterized protein</fullName>
    </submittedName>
</protein>
<dbReference type="GeneID" id="30174643"/>
<evidence type="ECO:0000256" key="1">
    <source>
        <dbReference type="SAM" id="MobiDB-lite"/>
    </source>
</evidence>
<feature type="compositionally biased region" description="Low complexity" evidence="1">
    <location>
        <begin position="74"/>
        <end position="88"/>
    </location>
</feature>
<accession>A0A1B9HVU5</accession>
<feature type="compositionally biased region" description="Acidic residues" evidence="1">
    <location>
        <begin position="61"/>
        <end position="70"/>
    </location>
</feature>
<dbReference type="EMBL" id="CP144520">
    <property type="protein sequence ID" value="WWC67838.1"/>
    <property type="molecule type" value="Genomic_DNA"/>
</dbReference>
<feature type="compositionally biased region" description="Low complexity" evidence="1">
    <location>
        <begin position="41"/>
        <end position="56"/>
    </location>
</feature>
<proteinExistence type="predicted"/>
<organism evidence="2">
    <name type="scientific">Kwoniella pini CBS 10737</name>
    <dbReference type="NCBI Taxonomy" id="1296096"/>
    <lineage>
        <taxon>Eukaryota</taxon>
        <taxon>Fungi</taxon>
        <taxon>Dikarya</taxon>
        <taxon>Basidiomycota</taxon>
        <taxon>Agaricomycotina</taxon>
        <taxon>Tremellomycetes</taxon>
        <taxon>Tremellales</taxon>
        <taxon>Cryptococcaceae</taxon>
        <taxon>Kwoniella</taxon>
    </lineage>
</organism>
<reference evidence="2" key="3">
    <citation type="submission" date="2016-07" db="EMBL/GenBank/DDBJ databases">
        <title>Evolution of pathogenesis and genome organization in the Tremellales.</title>
        <authorList>
            <person name="Cuomo C."/>
            <person name="Litvintseva A."/>
            <person name="Heitman J."/>
            <person name="Chen Y."/>
            <person name="Sun S."/>
            <person name="Springer D."/>
            <person name="Dromer F."/>
            <person name="Young S."/>
            <person name="Zeng Q."/>
            <person name="Chapman S."/>
            <person name="Gujja S."/>
            <person name="Saif S."/>
            <person name="Birren B."/>
        </authorList>
    </citation>
    <scope>NUCLEOTIDE SEQUENCE</scope>
    <source>
        <strain evidence="2">CBS 10737</strain>
    </source>
</reference>